<evidence type="ECO:0000256" key="1">
    <source>
        <dbReference type="ARBA" id="ARBA00005187"/>
    </source>
</evidence>
<dbReference type="PANTHER" id="PTHR43284:SF1">
    <property type="entry name" value="ASPARAGINE SYNTHETASE"/>
    <property type="match status" value="1"/>
</dbReference>
<evidence type="ECO:0000313" key="5">
    <source>
        <dbReference type="EMBL" id="GAX62988.1"/>
    </source>
</evidence>
<comment type="catalytic activity">
    <reaction evidence="3">
        <text>L-aspartate + L-glutamine + ATP + H2O = L-asparagine + L-glutamate + AMP + diphosphate + H(+)</text>
        <dbReference type="Rhea" id="RHEA:12228"/>
        <dbReference type="ChEBI" id="CHEBI:15377"/>
        <dbReference type="ChEBI" id="CHEBI:15378"/>
        <dbReference type="ChEBI" id="CHEBI:29985"/>
        <dbReference type="ChEBI" id="CHEBI:29991"/>
        <dbReference type="ChEBI" id="CHEBI:30616"/>
        <dbReference type="ChEBI" id="CHEBI:33019"/>
        <dbReference type="ChEBI" id="CHEBI:58048"/>
        <dbReference type="ChEBI" id="CHEBI:58359"/>
        <dbReference type="ChEBI" id="CHEBI:456215"/>
        <dbReference type="EC" id="6.3.5.4"/>
    </reaction>
</comment>
<dbReference type="CDD" id="cd01991">
    <property type="entry name" value="Asn_synthase_B_C"/>
    <property type="match status" value="1"/>
</dbReference>
<keyword evidence="6" id="KW-1185">Reference proteome</keyword>
<dbReference type="InterPro" id="IPR051786">
    <property type="entry name" value="ASN_synthetase/amidase"/>
</dbReference>
<dbReference type="EMBL" id="BAOS01000045">
    <property type="protein sequence ID" value="GAX62988.1"/>
    <property type="molecule type" value="Genomic_DNA"/>
</dbReference>
<dbReference type="InterPro" id="IPR001962">
    <property type="entry name" value="Asn_synthase"/>
</dbReference>
<organism evidence="5 6">
    <name type="scientific">Candidatus Scalindua japonica</name>
    <dbReference type="NCBI Taxonomy" id="1284222"/>
    <lineage>
        <taxon>Bacteria</taxon>
        <taxon>Pseudomonadati</taxon>
        <taxon>Planctomycetota</taxon>
        <taxon>Candidatus Brocadiia</taxon>
        <taxon>Candidatus Brocadiales</taxon>
        <taxon>Candidatus Scalinduaceae</taxon>
        <taxon>Candidatus Scalindua</taxon>
    </lineage>
</organism>
<dbReference type="GO" id="GO:0004066">
    <property type="term" value="F:asparagine synthase (glutamine-hydrolyzing) activity"/>
    <property type="evidence" value="ECO:0007669"/>
    <property type="project" value="UniProtKB-EC"/>
</dbReference>
<sequence length="203" mass="24444">MAVFNEEEKSALFLPEIYHGINNHSFHTYEAFYEKCAADNYLEKALYLDEKIYLPDDLLMKADKMTMANSLEARSPFLDHKLVEFVAQLPHEYKLRGKTGKYILKQTVKDIIPEEIVYRRKHGFNVPVQTWLSGWLREYARELLSEQFIRQQGIFNPDYVQFAWRLMEKKAYNYDRRVWLILMFQIWYCIFIDKSINVRTESM</sequence>
<dbReference type="OrthoDB" id="9763290at2"/>
<evidence type="ECO:0000259" key="4">
    <source>
        <dbReference type="Pfam" id="PF00733"/>
    </source>
</evidence>
<reference evidence="5 6" key="1">
    <citation type="journal article" date="2017" name="Environ. Microbiol. Rep.">
        <title>Genetic diversity of marine anaerobic ammonium-oxidizing bacteria as revealed by genomic and proteomic analyses of 'Candidatus Scalindua japonica'.</title>
        <authorList>
            <person name="Oshiki M."/>
            <person name="Mizuto K."/>
            <person name="Kimura Z."/>
            <person name="Kindaichi T."/>
            <person name="Satoh H."/>
            <person name="Okabe S."/>
        </authorList>
    </citation>
    <scope>NUCLEOTIDE SEQUENCE [LARGE SCALE GENOMIC DNA]</scope>
    <source>
        <strain evidence="6">husup-a2</strain>
    </source>
</reference>
<dbReference type="SUPFAM" id="SSF52402">
    <property type="entry name" value="Adenine nucleotide alpha hydrolases-like"/>
    <property type="match status" value="1"/>
</dbReference>
<dbReference type="EC" id="6.3.5.4" evidence="2"/>
<comment type="caution">
    <text evidence="5">The sequence shown here is derived from an EMBL/GenBank/DDBJ whole genome shotgun (WGS) entry which is preliminary data.</text>
</comment>
<dbReference type="PANTHER" id="PTHR43284">
    <property type="entry name" value="ASPARAGINE SYNTHETASE (GLUTAMINE-HYDROLYZING)"/>
    <property type="match status" value="1"/>
</dbReference>
<dbReference type="GO" id="GO:0006529">
    <property type="term" value="P:asparagine biosynthetic process"/>
    <property type="evidence" value="ECO:0007669"/>
    <property type="project" value="InterPro"/>
</dbReference>
<evidence type="ECO:0000313" key="6">
    <source>
        <dbReference type="Proteomes" id="UP000218542"/>
    </source>
</evidence>
<evidence type="ECO:0000256" key="3">
    <source>
        <dbReference type="ARBA" id="ARBA00048741"/>
    </source>
</evidence>
<dbReference type="Pfam" id="PF00733">
    <property type="entry name" value="Asn_synthase"/>
    <property type="match status" value="1"/>
</dbReference>
<protein>
    <recommendedName>
        <fullName evidence="2">asparagine synthase (glutamine-hydrolyzing)</fullName>
        <ecNumber evidence="2">6.3.5.4</ecNumber>
    </recommendedName>
</protein>
<accession>A0A286U4B0</accession>
<dbReference type="Gene3D" id="3.40.50.620">
    <property type="entry name" value="HUPs"/>
    <property type="match status" value="1"/>
</dbReference>
<dbReference type="Proteomes" id="UP000218542">
    <property type="component" value="Unassembled WGS sequence"/>
</dbReference>
<comment type="pathway">
    <text evidence="1">Amino-acid biosynthesis; L-asparagine biosynthesis; L-asparagine from L-aspartate (L-Gln route): step 1/1.</text>
</comment>
<dbReference type="GO" id="GO:0005829">
    <property type="term" value="C:cytosol"/>
    <property type="evidence" value="ECO:0007669"/>
    <property type="project" value="TreeGrafter"/>
</dbReference>
<gene>
    <name evidence="5" type="ORF">SCALIN_C45_0146</name>
</gene>
<evidence type="ECO:0000256" key="2">
    <source>
        <dbReference type="ARBA" id="ARBA00012737"/>
    </source>
</evidence>
<dbReference type="AlphaFoldDB" id="A0A286U4B0"/>
<feature type="domain" description="Asparagine synthetase" evidence="4">
    <location>
        <begin position="17"/>
        <end position="188"/>
    </location>
</feature>
<name>A0A286U4B0_9BACT</name>
<dbReference type="InterPro" id="IPR014729">
    <property type="entry name" value="Rossmann-like_a/b/a_fold"/>
</dbReference>
<proteinExistence type="predicted"/>